<organism evidence="2 3">
    <name type="scientific">Parachlamydia acanthamoebae</name>
    <dbReference type="NCBI Taxonomy" id="83552"/>
    <lineage>
        <taxon>Bacteria</taxon>
        <taxon>Pseudomonadati</taxon>
        <taxon>Chlamydiota</taxon>
        <taxon>Chlamydiia</taxon>
        <taxon>Parachlamydiales</taxon>
        <taxon>Parachlamydiaceae</taxon>
        <taxon>Parachlamydia</taxon>
    </lineage>
</organism>
<feature type="chain" id="PRO_5002144043" evidence="1">
    <location>
        <begin position="25"/>
        <end position="156"/>
    </location>
</feature>
<dbReference type="AlphaFoldDB" id="A0A0C1EAD4"/>
<proteinExistence type="predicted"/>
<sequence length="156" mass="17093">MKTWIKFTGCAFTSWMLLVQPLMSANNLADLTDAQGEAIAHTSFHFSGPSNAPGMIPFNSRSVTIVEEDEVFGVITITQSGDYLIEFEGISHVSTDFTFQLKINDAVFDLPVTISNVQAYSQTVSATTSQLLNAGDQISIITDLIFYEANLTVTRQ</sequence>
<gene>
    <name evidence="2" type="ORF">DB43_GY00030</name>
</gene>
<dbReference type="RefSeq" id="WP_013925496.1">
    <property type="nucleotide sequence ID" value="NZ_JASBUT010000035.1"/>
</dbReference>
<keyword evidence="1" id="KW-0732">Signal</keyword>
<dbReference type="Proteomes" id="UP000031307">
    <property type="component" value="Unassembled WGS sequence"/>
</dbReference>
<feature type="signal peptide" evidence="1">
    <location>
        <begin position="1"/>
        <end position="24"/>
    </location>
</feature>
<evidence type="ECO:0000313" key="2">
    <source>
        <dbReference type="EMBL" id="KIA77018.1"/>
    </source>
</evidence>
<dbReference type="EMBL" id="JSAM01000094">
    <property type="protein sequence ID" value="KIA77018.1"/>
    <property type="molecule type" value="Genomic_DNA"/>
</dbReference>
<name>A0A0C1EAD4_9BACT</name>
<comment type="caution">
    <text evidence="2">The sequence shown here is derived from an EMBL/GenBank/DDBJ whole genome shotgun (WGS) entry which is preliminary data.</text>
</comment>
<evidence type="ECO:0000256" key="1">
    <source>
        <dbReference type="SAM" id="SignalP"/>
    </source>
</evidence>
<dbReference type="PATRIC" id="fig|83552.4.peg.1843"/>
<reference evidence="2 3" key="1">
    <citation type="journal article" date="2014" name="Mol. Biol. Evol.">
        <title>Massive expansion of Ubiquitination-related gene families within the Chlamydiae.</title>
        <authorList>
            <person name="Domman D."/>
            <person name="Collingro A."/>
            <person name="Lagkouvardos I."/>
            <person name="Gehre L."/>
            <person name="Weinmaier T."/>
            <person name="Rattei T."/>
            <person name="Subtil A."/>
            <person name="Horn M."/>
        </authorList>
    </citation>
    <scope>NUCLEOTIDE SEQUENCE [LARGE SCALE GENOMIC DNA]</scope>
    <source>
        <strain evidence="2 3">OEW1</strain>
    </source>
</reference>
<accession>A0A0C1EAD4</accession>
<dbReference type="InterPro" id="IPR008983">
    <property type="entry name" value="Tumour_necrosis_fac-like_dom"/>
</dbReference>
<evidence type="ECO:0000313" key="3">
    <source>
        <dbReference type="Proteomes" id="UP000031307"/>
    </source>
</evidence>
<dbReference type="Gene3D" id="2.60.120.40">
    <property type="match status" value="1"/>
</dbReference>
<protein>
    <submittedName>
        <fullName evidence="2">Uncharacterized protein</fullName>
    </submittedName>
</protein>